<evidence type="ECO:0000313" key="2">
    <source>
        <dbReference type="Proteomes" id="UP000642938"/>
    </source>
</evidence>
<evidence type="ECO:0000313" key="1">
    <source>
        <dbReference type="EMBL" id="GGH02939.1"/>
    </source>
</evidence>
<proteinExistence type="predicted"/>
<keyword evidence="2" id="KW-1185">Reference proteome</keyword>
<dbReference type="Proteomes" id="UP000642938">
    <property type="component" value="Unassembled WGS sequence"/>
</dbReference>
<name>A0ABQ1XTK1_9SPHI</name>
<comment type="caution">
    <text evidence="1">The sequence shown here is derived from an EMBL/GenBank/DDBJ whole genome shotgun (WGS) entry which is preliminary data.</text>
</comment>
<sequence length="134" mass="15720">MKVLKMIIAANSQQVRRLLNWSELQYSDYIAKKGIEYLKSIIDADDWALEQLTKSGQFWKWWRNHWYQRDQVFLVKRKPAHSVSALLVDYDYLHTVAGVYPYADIMEQAYGLLMEGINKKAVKDETKTKGNVCT</sequence>
<gene>
    <name evidence="1" type="ORF">GCM10007422_17700</name>
</gene>
<reference evidence="2" key="1">
    <citation type="journal article" date="2019" name="Int. J. Syst. Evol. Microbiol.">
        <title>The Global Catalogue of Microorganisms (GCM) 10K type strain sequencing project: providing services to taxonomists for standard genome sequencing and annotation.</title>
        <authorList>
            <consortium name="The Broad Institute Genomics Platform"/>
            <consortium name="The Broad Institute Genome Sequencing Center for Infectious Disease"/>
            <person name="Wu L."/>
            <person name="Ma J."/>
        </authorList>
    </citation>
    <scope>NUCLEOTIDE SEQUENCE [LARGE SCALE GENOMIC DNA]</scope>
    <source>
        <strain evidence="2">CGMCC 1.15287</strain>
    </source>
</reference>
<dbReference type="EMBL" id="BMHZ01000002">
    <property type="protein sequence ID" value="GGH02939.1"/>
    <property type="molecule type" value="Genomic_DNA"/>
</dbReference>
<accession>A0ABQ1XTK1</accession>
<protein>
    <submittedName>
        <fullName evidence="1">Uncharacterized protein</fullName>
    </submittedName>
</protein>
<organism evidence="1 2">
    <name type="scientific">Pedobacter zeae</name>
    <dbReference type="NCBI Taxonomy" id="1737356"/>
    <lineage>
        <taxon>Bacteria</taxon>
        <taxon>Pseudomonadati</taxon>
        <taxon>Bacteroidota</taxon>
        <taxon>Sphingobacteriia</taxon>
        <taxon>Sphingobacteriales</taxon>
        <taxon>Sphingobacteriaceae</taxon>
        <taxon>Pedobacter</taxon>
    </lineage>
</organism>